<dbReference type="Proteomes" id="UP000245699">
    <property type="component" value="Unassembled WGS sequence"/>
</dbReference>
<feature type="transmembrane region" description="Helical" evidence="4">
    <location>
        <begin position="295"/>
        <end position="314"/>
    </location>
</feature>
<feature type="transmembrane region" description="Helical" evidence="4">
    <location>
        <begin position="129"/>
        <end position="149"/>
    </location>
</feature>
<sequence>MNADPTKLIKTNSHNSIPSLKNLSKTSEQKIELNETIDDVDKSKTNPSEEGPPPDKGYAWVILGATFINFIFGFGTFNAFGVFQTYYLEVLFVDVPAEQIVWTGTLCVFFTLAGGLTAGPIISKLGFRYTSILGSCIAFVGLILASFSTKVWQLALTQGVIFGYGCSLIVNVNVTVTALWFEKHRGLALGVAVSGGGVGALVLVPVVTKMTALSGIAWGFRTLGMLYFVCTFAGGMFLKPRTGFALTNKILDFKLIKDPITILICMIGFTFQIGFTIPVLYFPASLVGMGVSTNLSTNLIMLFCSCSVVCRIAAGYLARRFKPVDIAIIFQSISAISILGIWYTSKSFGHSLAFYIVFGFFSASYIPLGPVIISNHYKKERISQANGLLNLFVGLETLVGAPSVGAVFQKYGKRTDYSQIIVIGGVSYLISVAFIIALKYYTRKSN</sequence>
<keyword evidence="7" id="KW-1185">Reference proteome</keyword>
<dbReference type="PANTHER" id="PTHR11360:SF284">
    <property type="entry name" value="EG:103B4.3 PROTEIN-RELATED"/>
    <property type="match status" value="1"/>
</dbReference>
<dbReference type="PANTHER" id="PTHR11360">
    <property type="entry name" value="MONOCARBOXYLATE TRANSPORTER"/>
    <property type="match status" value="1"/>
</dbReference>
<feature type="compositionally biased region" description="Polar residues" evidence="3">
    <location>
        <begin position="9"/>
        <end position="20"/>
    </location>
</feature>
<feature type="region of interest" description="Disordered" evidence="3">
    <location>
        <begin position="1"/>
        <end position="20"/>
    </location>
</feature>
<dbReference type="PROSITE" id="PS50850">
    <property type="entry name" value="MFS"/>
    <property type="match status" value="1"/>
</dbReference>
<feature type="transmembrane region" description="Helical" evidence="4">
    <location>
        <begin position="218"/>
        <end position="238"/>
    </location>
</feature>
<protein>
    <recommendedName>
        <fullName evidence="5">Major facilitator superfamily (MFS) profile domain-containing protein</fullName>
    </recommendedName>
</protein>
<evidence type="ECO:0000256" key="4">
    <source>
        <dbReference type="SAM" id="Phobius"/>
    </source>
</evidence>
<gene>
    <name evidence="6" type="ORF">BB559_005999</name>
</gene>
<keyword evidence="4" id="KW-1133">Transmembrane helix</keyword>
<accession>A0A2T9Y5C1</accession>
<comment type="subcellular location">
    <subcellularLocation>
        <location evidence="1">Membrane</location>
        <topology evidence="1">Multi-pass membrane protein</topology>
    </subcellularLocation>
</comment>
<name>A0A2T9Y5C1_9FUNG</name>
<evidence type="ECO:0000313" key="6">
    <source>
        <dbReference type="EMBL" id="PVU87530.1"/>
    </source>
</evidence>
<evidence type="ECO:0000256" key="3">
    <source>
        <dbReference type="SAM" id="MobiDB-lite"/>
    </source>
</evidence>
<organism evidence="6 7">
    <name type="scientific">Furculomyces boomerangus</name>
    <dbReference type="NCBI Taxonomy" id="61424"/>
    <lineage>
        <taxon>Eukaryota</taxon>
        <taxon>Fungi</taxon>
        <taxon>Fungi incertae sedis</taxon>
        <taxon>Zoopagomycota</taxon>
        <taxon>Kickxellomycotina</taxon>
        <taxon>Harpellomycetes</taxon>
        <taxon>Harpellales</taxon>
        <taxon>Harpellaceae</taxon>
        <taxon>Furculomyces</taxon>
    </lineage>
</organism>
<dbReference type="SUPFAM" id="SSF103473">
    <property type="entry name" value="MFS general substrate transporter"/>
    <property type="match status" value="1"/>
</dbReference>
<feature type="transmembrane region" description="Helical" evidence="4">
    <location>
        <begin position="351"/>
        <end position="373"/>
    </location>
</feature>
<feature type="transmembrane region" description="Helical" evidence="4">
    <location>
        <begin position="420"/>
        <end position="441"/>
    </location>
</feature>
<proteinExistence type="inferred from homology"/>
<dbReference type="GO" id="GO:0016020">
    <property type="term" value="C:membrane"/>
    <property type="evidence" value="ECO:0007669"/>
    <property type="project" value="UniProtKB-SubCell"/>
</dbReference>
<evidence type="ECO:0000256" key="1">
    <source>
        <dbReference type="ARBA" id="ARBA00004141"/>
    </source>
</evidence>
<keyword evidence="4" id="KW-0472">Membrane</keyword>
<reference evidence="6 7" key="1">
    <citation type="journal article" date="2018" name="MBio">
        <title>Comparative Genomics Reveals the Core Gene Toolbox for the Fungus-Insect Symbiosis.</title>
        <authorList>
            <person name="Wang Y."/>
            <person name="Stata M."/>
            <person name="Wang W."/>
            <person name="Stajich J.E."/>
            <person name="White M.M."/>
            <person name="Moncalvo J.M."/>
        </authorList>
    </citation>
    <scope>NUCLEOTIDE SEQUENCE [LARGE SCALE GENOMIC DNA]</scope>
    <source>
        <strain evidence="6 7">AUS-77-4</strain>
    </source>
</reference>
<dbReference type="InterPro" id="IPR050327">
    <property type="entry name" value="Proton-linked_MCT"/>
</dbReference>
<evidence type="ECO:0000313" key="7">
    <source>
        <dbReference type="Proteomes" id="UP000245699"/>
    </source>
</evidence>
<evidence type="ECO:0000256" key="2">
    <source>
        <dbReference type="ARBA" id="ARBA00006727"/>
    </source>
</evidence>
<feature type="transmembrane region" description="Helical" evidence="4">
    <location>
        <begin position="326"/>
        <end position="345"/>
    </location>
</feature>
<comment type="caution">
    <text evidence="6">The sequence shown here is derived from an EMBL/GenBank/DDBJ whole genome shotgun (WGS) entry which is preliminary data.</text>
</comment>
<dbReference type="AlphaFoldDB" id="A0A2T9Y5C1"/>
<dbReference type="InterPro" id="IPR036259">
    <property type="entry name" value="MFS_trans_sf"/>
</dbReference>
<feature type="transmembrane region" description="Helical" evidence="4">
    <location>
        <begin position="187"/>
        <end position="206"/>
    </location>
</feature>
<dbReference type="EMBL" id="MBFT01000734">
    <property type="protein sequence ID" value="PVU87530.1"/>
    <property type="molecule type" value="Genomic_DNA"/>
</dbReference>
<dbReference type="Pfam" id="PF07690">
    <property type="entry name" value="MFS_1"/>
    <property type="match status" value="1"/>
</dbReference>
<comment type="similarity">
    <text evidence="2">Belongs to the major facilitator superfamily. Monocarboxylate porter (TC 2.A.1.13) family.</text>
</comment>
<feature type="transmembrane region" description="Helical" evidence="4">
    <location>
        <begin position="385"/>
        <end position="408"/>
    </location>
</feature>
<feature type="domain" description="Major facilitator superfamily (MFS) profile" evidence="5">
    <location>
        <begin position="61"/>
        <end position="443"/>
    </location>
</feature>
<dbReference type="InterPro" id="IPR011701">
    <property type="entry name" value="MFS"/>
</dbReference>
<dbReference type="Gene3D" id="1.20.1250.20">
    <property type="entry name" value="MFS general substrate transporter like domains"/>
    <property type="match status" value="1"/>
</dbReference>
<feature type="transmembrane region" description="Helical" evidence="4">
    <location>
        <begin position="161"/>
        <end position="180"/>
    </location>
</feature>
<keyword evidence="4" id="KW-0812">Transmembrane</keyword>
<evidence type="ECO:0000259" key="5">
    <source>
        <dbReference type="PROSITE" id="PS50850"/>
    </source>
</evidence>
<dbReference type="InterPro" id="IPR020846">
    <property type="entry name" value="MFS_dom"/>
</dbReference>
<feature type="transmembrane region" description="Helical" evidence="4">
    <location>
        <begin position="58"/>
        <end position="80"/>
    </location>
</feature>
<dbReference type="OrthoDB" id="5667at2759"/>
<feature type="transmembrane region" description="Helical" evidence="4">
    <location>
        <begin position="259"/>
        <end position="283"/>
    </location>
</feature>
<dbReference type="GO" id="GO:0022857">
    <property type="term" value="F:transmembrane transporter activity"/>
    <property type="evidence" value="ECO:0007669"/>
    <property type="project" value="InterPro"/>
</dbReference>
<feature type="transmembrane region" description="Helical" evidence="4">
    <location>
        <begin position="100"/>
        <end position="122"/>
    </location>
</feature>